<keyword evidence="2" id="KW-1185">Reference proteome</keyword>
<reference evidence="1 2" key="1">
    <citation type="journal article" date="2015" name="Microbiology">
        <title>Genomic and phenotypic characterization of Rhizobium gallicum phage vB_RglS_P106B.</title>
        <authorList>
            <person name="Halmillawewa A.P."/>
            <person name="Restrepo-Cordoba M."/>
            <person name="Yost C.K."/>
            <person name="Hynes M.F."/>
        </authorList>
    </citation>
    <scope>NUCLEOTIDE SEQUENCE [LARGE SCALE GENOMIC DNA]</scope>
</reference>
<dbReference type="EMBL" id="KF977490">
    <property type="protein sequence ID" value="AHJ10758.1"/>
    <property type="molecule type" value="Genomic_DNA"/>
</dbReference>
<gene>
    <name evidence="1" type="ORF">P106B_75</name>
</gene>
<dbReference type="RefSeq" id="YP_009006001.1">
    <property type="nucleotide sequence ID" value="NC_023566.1"/>
</dbReference>
<accession>W6E9T2</accession>
<proteinExistence type="predicted"/>
<dbReference type="Proteomes" id="UP000019367">
    <property type="component" value="Segment"/>
</dbReference>
<evidence type="ECO:0000313" key="1">
    <source>
        <dbReference type="EMBL" id="AHJ10758.1"/>
    </source>
</evidence>
<dbReference type="KEGG" id="vg:18503021"/>
<name>W6E9T2_9CAUD</name>
<dbReference type="GeneID" id="18503021"/>
<evidence type="ECO:0000313" key="2">
    <source>
        <dbReference type="Proteomes" id="UP000019367"/>
    </source>
</evidence>
<protein>
    <submittedName>
        <fullName evidence="1">Uncharacterized protein</fullName>
    </submittedName>
</protein>
<sequence length="70" mass="8108">MTTMNRNEAIARHTEIRKRLDAIARAKKDCIVMAKRHGVEAAEIEWNKLIAEERALEDEFKAVSKFRPSI</sequence>
<organism evidence="1 2">
    <name type="scientific">Rhizobium phage vB_RglS_P106B</name>
    <dbReference type="NCBI Taxonomy" id="1458697"/>
    <lineage>
        <taxon>Viruses</taxon>
        <taxon>Duplodnaviria</taxon>
        <taxon>Heunggongvirae</taxon>
        <taxon>Uroviricota</taxon>
        <taxon>Caudoviricetes</taxon>
        <taxon>Rigallicvirus</taxon>
        <taxon>Rigallicvirus P106B</taxon>
    </lineage>
</organism>